<protein>
    <recommendedName>
        <fullName evidence="4">Thiolase C-terminal domain-containing protein</fullName>
    </recommendedName>
</protein>
<dbReference type="PANTHER" id="PTHR18919">
    <property type="entry name" value="ACETYL-COA C-ACYLTRANSFERASE"/>
    <property type="match status" value="1"/>
</dbReference>
<dbReference type="Pfam" id="PF02803">
    <property type="entry name" value="Thiolase_C"/>
    <property type="match status" value="1"/>
</dbReference>
<dbReference type="GO" id="GO:0006635">
    <property type="term" value="P:fatty acid beta-oxidation"/>
    <property type="evidence" value="ECO:0007669"/>
    <property type="project" value="TreeGrafter"/>
</dbReference>
<dbReference type="PANTHER" id="PTHR18919:SF107">
    <property type="entry name" value="ACETYL-COA ACETYLTRANSFERASE, CYTOSOLIC"/>
    <property type="match status" value="1"/>
</dbReference>
<dbReference type="Gene3D" id="3.40.47.10">
    <property type="match status" value="2"/>
</dbReference>
<proteinExistence type="inferred from homology"/>
<gene>
    <name evidence="5" type="ORF">HPG69_004709</name>
</gene>
<evidence type="ECO:0000259" key="4">
    <source>
        <dbReference type="Pfam" id="PF02803"/>
    </source>
</evidence>
<comment type="caution">
    <text evidence="5">The sequence shown here is derived from an EMBL/GenBank/DDBJ whole genome shotgun (WGS) entry which is preliminary data.</text>
</comment>
<dbReference type="GO" id="GO:0005739">
    <property type="term" value="C:mitochondrion"/>
    <property type="evidence" value="ECO:0007669"/>
    <property type="project" value="TreeGrafter"/>
</dbReference>
<evidence type="ECO:0000256" key="2">
    <source>
        <dbReference type="ARBA" id="ARBA00022679"/>
    </source>
</evidence>
<keyword evidence="6" id="KW-1185">Reference proteome</keyword>
<reference evidence="5 6" key="1">
    <citation type="journal article" date="2020" name="Mol. Biol. Evol.">
        <title>Interspecific Gene Flow and the Evolution of Specialization in Black and White Rhinoceros.</title>
        <authorList>
            <person name="Moodley Y."/>
            <person name="Westbury M.V."/>
            <person name="Russo I.M."/>
            <person name="Gopalakrishnan S."/>
            <person name="Rakotoarivelo A."/>
            <person name="Olsen R.A."/>
            <person name="Prost S."/>
            <person name="Tunstall T."/>
            <person name="Ryder O.A."/>
            <person name="Dalen L."/>
            <person name="Bruford M.W."/>
        </authorList>
    </citation>
    <scope>NUCLEOTIDE SEQUENCE [LARGE SCALE GENOMIC DNA]</scope>
    <source>
        <strain evidence="5">SBR-YM</strain>
        <tissue evidence="5">Skin</tissue>
    </source>
</reference>
<name>A0A7J7E4K5_DICBM</name>
<evidence type="ECO:0000256" key="3">
    <source>
        <dbReference type="ARBA" id="ARBA00023315"/>
    </source>
</evidence>
<dbReference type="Proteomes" id="UP000551758">
    <property type="component" value="Unassembled WGS sequence"/>
</dbReference>
<evidence type="ECO:0000313" key="5">
    <source>
        <dbReference type="EMBL" id="KAF5910621.1"/>
    </source>
</evidence>
<dbReference type="EMBL" id="JACDTQ010004070">
    <property type="protein sequence ID" value="KAF5910621.1"/>
    <property type="molecule type" value="Genomic_DNA"/>
</dbReference>
<dbReference type="SUPFAM" id="SSF53901">
    <property type="entry name" value="Thiolase-like"/>
    <property type="match status" value="1"/>
</dbReference>
<evidence type="ECO:0000256" key="1">
    <source>
        <dbReference type="ARBA" id="ARBA00010982"/>
    </source>
</evidence>
<keyword evidence="2" id="KW-0808">Transferase</keyword>
<dbReference type="GO" id="GO:0003985">
    <property type="term" value="F:acetyl-CoA C-acetyltransferase activity"/>
    <property type="evidence" value="ECO:0007669"/>
    <property type="project" value="TreeGrafter"/>
</dbReference>
<accession>A0A7J7E4K5</accession>
<feature type="domain" description="Thiolase C-terminal" evidence="4">
    <location>
        <begin position="11"/>
        <end position="72"/>
    </location>
</feature>
<comment type="similarity">
    <text evidence="1">Belongs to the thiolase-like superfamily. Thiolase family.</text>
</comment>
<sequence length="103" mass="11259">MGNAGKNHNFTPLARTVGYFVSACDPSIMDIGLVSAINGALKKIRLNLKDLDLVEANEAFAPQNLAVRRVLMSIQVNTMSMKSHCFGSAIRRIWIENYCTAGS</sequence>
<keyword evidence="3" id="KW-0012">Acyltransferase</keyword>
<dbReference type="AlphaFoldDB" id="A0A7J7E4K5"/>
<organism evidence="5 6">
    <name type="scientific">Diceros bicornis minor</name>
    <name type="common">South-central black rhinoceros</name>
    <dbReference type="NCBI Taxonomy" id="77932"/>
    <lineage>
        <taxon>Eukaryota</taxon>
        <taxon>Metazoa</taxon>
        <taxon>Chordata</taxon>
        <taxon>Craniata</taxon>
        <taxon>Vertebrata</taxon>
        <taxon>Euteleostomi</taxon>
        <taxon>Mammalia</taxon>
        <taxon>Eutheria</taxon>
        <taxon>Laurasiatheria</taxon>
        <taxon>Perissodactyla</taxon>
        <taxon>Rhinocerotidae</taxon>
        <taxon>Diceros</taxon>
    </lineage>
</organism>
<dbReference type="InterPro" id="IPR020617">
    <property type="entry name" value="Thiolase_C"/>
</dbReference>
<evidence type="ECO:0000313" key="6">
    <source>
        <dbReference type="Proteomes" id="UP000551758"/>
    </source>
</evidence>
<dbReference type="InterPro" id="IPR016039">
    <property type="entry name" value="Thiolase-like"/>
</dbReference>